<comment type="function">
    <text evidence="6">Catalyzes the reversible hydration of carbon dioxide to form bicarbonate.</text>
</comment>
<dbReference type="CDD" id="cd03378">
    <property type="entry name" value="beta_CA_cladeC"/>
    <property type="match status" value="1"/>
</dbReference>
<keyword evidence="3 8" id="KW-0479">Metal-binding</keyword>
<dbReference type="InterPro" id="IPR036874">
    <property type="entry name" value="Carbonic_anhydrase_sf"/>
</dbReference>
<evidence type="ECO:0000256" key="8">
    <source>
        <dbReference type="PIRSR" id="PIRSR601765-1"/>
    </source>
</evidence>
<evidence type="ECO:0000256" key="3">
    <source>
        <dbReference type="ARBA" id="ARBA00022723"/>
    </source>
</evidence>
<evidence type="ECO:0000256" key="1">
    <source>
        <dbReference type="ARBA" id="ARBA00006217"/>
    </source>
</evidence>
<dbReference type="PANTHER" id="PTHR11002:SF79">
    <property type="entry name" value="CARBONIC ANHYDRASE 2"/>
    <property type="match status" value="1"/>
</dbReference>
<proteinExistence type="inferred from homology"/>
<dbReference type="GO" id="GO:0008270">
    <property type="term" value="F:zinc ion binding"/>
    <property type="evidence" value="ECO:0007669"/>
    <property type="project" value="InterPro"/>
</dbReference>
<evidence type="ECO:0000256" key="7">
    <source>
        <dbReference type="ARBA" id="ARBA00048348"/>
    </source>
</evidence>
<dbReference type="EC" id="4.2.1.1" evidence="2"/>
<evidence type="ECO:0000313" key="10">
    <source>
        <dbReference type="Proteomes" id="UP001152519"/>
    </source>
</evidence>
<feature type="binding site" evidence="8">
    <location>
        <position position="54"/>
    </location>
    <ligand>
        <name>Zn(2+)</name>
        <dbReference type="ChEBI" id="CHEBI:29105"/>
    </ligand>
</feature>
<evidence type="ECO:0000256" key="4">
    <source>
        <dbReference type="ARBA" id="ARBA00022833"/>
    </source>
</evidence>
<comment type="similarity">
    <text evidence="1">Belongs to the beta-class carbonic anhydrase family.</text>
</comment>
<organism evidence="9 10">
    <name type="scientific">Actinacidiphila cocklensis</name>
    <dbReference type="NCBI Taxonomy" id="887465"/>
    <lineage>
        <taxon>Bacteria</taxon>
        <taxon>Bacillati</taxon>
        <taxon>Actinomycetota</taxon>
        <taxon>Actinomycetes</taxon>
        <taxon>Kitasatosporales</taxon>
        <taxon>Streptomycetaceae</taxon>
        <taxon>Actinacidiphila</taxon>
    </lineage>
</organism>
<dbReference type="PROSITE" id="PS00704">
    <property type="entry name" value="PROK_CO2_ANHYDRASE_1"/>
    <property type="match status" value="1"/>
</dbReference>
<dbReference type="InterPro" id="IPR015892">
    <property type="entry name" value="Carbonic_anhydrase_CS"/>
</dbReference>
<keyword evidence="5 9" id="KW-0456">Lyase</keyword>
<keyword evidence="10" id="KW-1185">Reference proteome</keyword>
<dbReference type="SMART" id="SM00947">
    <property type="entry name" value="Pro_CA"/>
    <property type="match status" value="1"/>
</dbReference>
<sequence>MTYTPPLTPAEAFDLLLAGNERFVAGAPQHPSQDAARRAETVSEQRPFAVLFGCSDSRLAAEIIFDRGLGDLFVVRTAGHVAGPEVLGSIEYGVSLLDCPLVVVLGHDSCGAVAAARAALADGVGTTGYVRDVVERVTPSVLAARAAGLTGDDDIIDEHVRHTVDLLMDRSRILADNVAAGKTAVVGLSYQLADGSARMVTTRGLPAEAEAA</sequence>
<dbReference type="RefSeq" id="WP_251499286.1">
    <property type="nucleotide sequence ID" value="NZ_CAJSLV010000099.1"/>
</dbReference>
<keyword evidence="4 8" id="KW-0862">Zinc</keyword>
<dbReference type="GO" id="GO:0015976">
    <property type="term" value="P:carbon utilization"/>
    <property type="evidence" value="ECO:0007669"/>
    <property type="project" value="InterPro"/>
</dbReference>
<evidence type="ECO:0000313" key="9">
    <source>
        <dbReference type="EMBL" id="CAG6398197.1"/>
    </source>
</evidence>
<dbReference type="Pfam" id="PF00484">
    <property type="entry name" value="Pro_CA"/>
    <property type="match status" value="1"/>
</dbReference>
<evidence type="ECO:0000256" key="2">
    <source>
        <dbReference type="ARBA" id="ARBA00012925"/>
    </source>
</evidence>
<dbReference type="AlphaFoldDB" id="A0A9W4E2E6"/>
<comment type="catalytic activity">
    <reaction evidence="7">
        <text>hydrogencarbonate + H(+) = CO2 + H2O</text>
        <dbReference type="Rhea" id="RHEA:10748"/>
        <dbReference type="ChEBI" id="CHEBI:15377"/>
        <dbReference type="ChEBI" id="CHEBI:15378"/>
        <dbReference type="ChEBI" id="CHEBI:16526"/>
        <dbReference type="ChEBI" id="CHEBI:17544"/>
        <dbReference type="EC" id="4.2.1.1"/>
    </reaction>
</comment>
<dbReference type="GO" id="GO:0004089">
    <property type="term" value="F:carbonate dehydratase activity"/>
    <property type="evidence" value="ECO:0007669"/>
    <property type="project" value="UniProtKB-EC"/>
</dbReference>
<reference evidence="9" key="1">
    <citation type="submission" date="2021-05" db="EMBL/GenBank/DDBJ databases">
        <authorList>
            <person name="Arsene-Ploetze F."/>
        </authorList>
    </citation>
    <scope>NUCLEOTIDE SEQUENCE</scope>
    <source>
        <strain evidence="9">DSM 42138</strain>
    </source>
</reference>
<protein>
    <recommendedName>
        <fullName evidence="2">carbonic anhydrase</fullName>
        <ecNumber evidence="2">4.2.1.1</ecNumber>
    </recommendedName>
</protein>
<dbReference type="EMBL" id="CAJSLV010000099">
    <property type="protein sequence ID" value="CAG6398197.1"/>
    <property type="molecule type" value="Genomic_DNA"/>
</dbReference>
<dbReference type="PANTHER" id="PTHR11002">
    <property type="entry name" value="CARBONIC ANHYDRASE"/>
    <property type="match status" value="1"/>
</dbReference>
<dbReference type="InterPro" id="IPR001765">
    <property type="entry name" value="Carbonic_anhydrase"/>
</dbReference>
<accession>A0A9W4E2E6</accession>
<dbReference type="Gene3D" id="3.40.1050.10">
    <property type="entry name" value="Carbonic anhydrase"/>
    <property type="match status" value="1"/>
</dbReference>
<feature type="binding site" evidence="8">
    <location>
        <position position="107"/>
    </location>
    <ligand>
        <name>Zn(2+)</name>
        <dbReference type="ChEBI" id="CHEBI:29105"/>
    </ligand>
</feature>
<evidence type="ECO:0000256" key="5">
    <source>
        <dbReference type="ARBA" id="ARBA00023239"/>
    </source>
</evidence>
<dbReference type="SUPFAM" id="SSF53056">
    <property type="entry name" value="beta-carbonic anhydrase, cab"/>
    <property type="match status" value="1"/>
</dbReference>
<name>A0A9W4E2E6_9ACTN</name>
<evidence type="ECO:0000256" key="6">
    <source>
        <dbReference type="ARBA" id="ARBA00024993"/>
    </source>
</evidence>
<dbReference type="FunFam" id="3.40.1050.10:FF:000006">
    <property type="entry name" value="Carbonic anhydrase"/>
    <property type="match status" value="1"/>
</dbReference>
<feature type="binding site" evidence="8">
    <location>
        <position position="110"/>
    </location>
    <ligand>
        <name>Zn(2+)</name>
        <dbReference type="ChEBI" id="CHEBI:29105"/>
    </ligand>
</feature>
<gene>
    <name evidence="9" type="primary">mtcA</name>
    <name evidence="9" type="ORF">SCOCK_660015</name>
</gene>
<comment type="cofactor">
    <cofactor evidence="8">
        <name>Zn(2+)</name>
        <dbReference type="ChEBI" id="CHEBI:29105"/>
    </cofactor>
    <text evidence="8">Binds 1 zinc ion per subunit.</text>
</comment>
<comment type="caution">
    <text evidence="9">The sequence shown here is derived from an EMBL/GenBank/DDBJ whole genome shotgun (WGS) entry which is preliminary data.</text>
</comment>
<dbReference type="Proteomes" id="UP001152519">
    <property type="component" value="Unassembled WGS sequence"/>
</dbReference>
<feature type="binding site" evidence="8">
    <location>
        <position position="56"/>
    </location>
    <ligand>
        <name>Zn(2+)</name>
        <dbReference type="ChEBI" id="CHEBI:29105"/>
    </ligand>
</feature>